<name>A0A1I3F861_9SPHI</name>
<dbReference type="AlphaFoldDB" id="A0A1I3F861"/>
<dbReference type="OrthoDB" id="965614at2"/>
<keyword evidence="2" id="KW-1185">Reference proteome</keyword>
<gene>
    <name evidence="1" type="ORF">SAMN05444682_102208</name>
</gene>
<sequence>MQTLEIKVPDEKTSLVKALLKELGVAVKVKSGTPKEPNKETVAAMKELKQGKGKRFDSVDALFNSI</sequence>
<accession>A0A1I3F861</accession>
<proteinExistence type="predicted"/>
<dbReference type="RefSeq" id="WP_090624862.1">
    <property type="nucleotide sequence ID" value="NZ_FOQO01000002.1"/>
</dbReference>
<organism evidence="1 2">
    <name type="scientific">Parapedobacter indicus</name>
    <dbReference type="NCBI Taxonomy" id="1477437"/>
    <lineage>
        <taxon>Bacteria</taxon>
        <taxon>Pseudomonadati</taxon>
        <taxon>Bacteroidota</taxon>
        <taxon>Sphingobacteriia</taxon>
        <taxon>Sphingobacteriales</taxon>
        <taxon>Sphingobacteriaceae</taxon>
        <taxon>Parapedobacter</taxon>
    </lineage>
</organism>
<protein>
    <submittedName>
        <fullName evidence="1">Uncharacterized protein</fullName>
    </submittedName>
</protein>
<dbReference type="Proteomes" id="UP000198670">
    <property type="component" value="Unassembled WGS sequence"/>
</dbReference>
<dbReference type="EMBL" id="FOQO01000002">
    <property type="protein sequence ID" value="SFI07404.1"/>
    <property type="molecule type" value="Genomic_DNA"/>
</dbReference>
<evidence type="ECO:0000313" key="2">
    <source>
        <dbReference type="Proteomes" id="UP000198670"/>
    </source>
</evidence>
<evidence type="ECO:0000313" key="1">
    <source>
        <dbReference type="EMBL" id="SFI07404.1"/>
    </source>
</evidence>
<reference evidence="1 2" key="1">
    <citation type="submission" date="2016-10" db="EMBL/GenBank/DDBJ databases">
        <authorList>
            <person name="de Groot N.N."/>
        </authorList>
    </citation>
    <scope>NUCLEOTIDE SEQUENCE [LARGE SCALE GENOMIC DNA]</scope>
    <source>
        <strain evidence="1 2">RK1</strain>
    </source>
</reference>